<sequence>MDYIKDYDGLYKNLKSLTNKQISFIVKPALFIACLVPFLLLALGAINDDLGVNPVETLTHETGQWALRFLLLTLFVTPLRRLTKVQWLIKLRRMLGLYAFFYAVLHFITYIWLDQFFDWLEILSDIPKRPFITVGFASLLLLLPLAFTSTKKMQRRLKKKWVSLHKLVYVIPMLVVLHFIWSLKVDYYEPMIYTIVFLGLMLIRLFHDKKKASGN</sequence>
<reference evidence="9" key="1">
    <citation type="submission" date="2018-06" db="EMBL/GenBank/DDBJ databases">
        <authorList>
            <person name="Zhirakovskaya E."/>
        </authorList>
    </citation>
    <scope>NUCLEOTIDE SEQUENCE</scope>
</reference>
<feature type="domain" description="Ferric oxidoreductase" evidence="8">
    <location>
        <begin position="62"/>
        <end position="174"/>
    </location>
</feature>
<dbReference type="InterPro" id="IPR022837">
    <property type="entry name" value="MsrQ-like"/>
</dbReference>
<keyword evidence="5" id="KW-0408">Iron</keyword>
<keyword evidence="6 7" id="KW-0472">Membrane</keyword>
<evidence type="ECO:0000256" key="4">
    <source>
        <dbReference type="ARBA" id="ARBA00022989"/>
    </source>
</evidence>
<evidence type="ECO:0000313" key="9">
    <source>
        <dbReference type="EMBL" id="VAW52751.1"/>
    </source>
</evidence>
<feature type="transmembrane region" description="Helical" evidence="7">
    <location>
        <begin position="161"/>
        <end position="181"/>
    </location>
</feature>
<evidence type="ECO:0000256" key="3">
    <source>
        <dbReference type="ARBA" id="ARBA00022692"/>
    </source>
</evidence>
<comment type="subcellular location">
    <subcellularLocation>
        <location evidence="1">Membrane</location>
        <topology evidence="1">Multi-pass membrane protein</topology>
    </subcellularLocation>
</comment>
<organism evidence="9">
    <name type="scientific">hydrothermal vent metagenome</name>
    <dbReference type="NCBI Taxonomy" id="652676"/>
    <lineage>
        <taxon>unclassified sequences</taxon>
        <taxon>metagenomes</taxon>
        <taxon>ecological metagenomes</taxon>
    </lineage>
</organism>
<dbReference type="GO" id="GO:0005886">
    <property type="term" value="C:plasma membrane"/>
    <property type="evidence" value="ECO:0007669"/>
    <property type="project" value="TreeGrafter"/>
</dbReference>
<protein>
    <submittedName>
        <fullName evidence="9">Protein-methionine-sulfoxide reductase heme-binding subunit MsrQ</fullName>
    </submittedName>
</protein>
<dbReference type="GO" id="GO:0020037">
    <property type="term" value="F:heme binding"/>
    <property type="evidence" value="ECO:0007669"/>
    <property type="project" value="TreeGrafter"/>
</dbReference>
<dbReference type="PANTHER" id="PTHR36964">
    <property type="entry name" value="PROTEIN-METHIONINE-SULFOXIDE REDUCTASE HEME-BINDING SUBUNIT MSRQ"/>
    <property type="match status" value="1"/>
</dbReference>
<evidence type="ECO:0000256" key="2">
    <source>
        <dbReference type="ARBA" id="ARBA00022448"/>
    </source>
</evidence>
<dbReference type="PANTHER" id="PTHR36964:SF1">
    <property type="entry name" value="PROTEIN-METHIONINE-SULFOXIDE REDUCTASE HEME-BINDING SUBUNIT MSRQ"/>
    <property type="match status" value="1"/>
</dbReference>
<gene>
    <name evidence="9" type="ORF">MNBD_GAMMA05-543</name>
</gene>
<keyword evidence="4 7" id="KW-1133">Transmembrane helix</keyword>
<dbReference type="GO" id="GO:0016679">
    <property type="term" value="F:oxidoreductase activity, acting on diphenols and related substances as donors"/>
    <property type="evidence" value="ECO:0007669"/>
    <property type="project" value="TreeGrafter"/>
</dbReference>
<evidence type="ECO:0000256" key="1">
    <source>
        <dbReference type="ARBA" id="ARBA00004141"/>
    </source>
</evidence>
<dbReference type="HAMAP" id="MF_01207">
    <property type="entry name" value="MsrQ"/>
    <property type="match status" value="1"/>
</dbReference>
<dbReference type="EMBL" id="UOFE01000030">
    <property type="protein sequence ID" value="VAW52751.1"/>
    <property type="molecule type" value="Genomic_DNA"/>
</dbReference>
<feature type="transmembrane region" description="Helical" evidence="7">
    <location>
        <begin position="65"/>
        <end position="83"/>
    </location>
</feature>
<name>A0A3B0WBS8_9ZZZZ</name>
<dbReference type="AlphaFoldDB" id="A0A3B0WBS8"/>
<evidence type="ECO:0000256" key="6">
    <source>
        <dbReference type="ARBA" id="ARBA00023136"/>
    </source>
</evidence>
<accession>A0A3B0WBS8</accession>
<feature type="transmembrane region" description="Helical" evidence="7">
    <location>
        <begin position="95"/>
        <end position="112"/>
    </location>
</feature>
<dbReference type="Pfam" id="PF01794">
    <property type="entry name" value="Ferric_reduct"/>
    <property type="match status" value="1"/>
</dbReference>
<evidence type="ECO:0000256" key="7">
    <source>
        <dbReference type="SAM" id="Phobius"/>
    </source>
</evidence>
<evidence type="ECO:0000256" key="5">
    <source>
        <dbReference type="ARBA" id="ARBA00023004"/>
    </source>
</evidence>
<evidence type="ECO:0000259" key="8">
    <source>
        <dbReference type="Pfam" id="PF01794"/>
    </source>
</evidence>
<keyword evidence="2" id="KW-0813">Transport</keyword>
<dbReference type="InterPro" id="IPR013130">
    <property type="entry name" value="Fe3_Rdtase_TM_dom"/>
</dbReference>
<feature type="transmembrane region" description="Helical" evidence="7">
    <location>
        <begin position="187"/>
        <end position="206"/>
    </location>
</feature>
<feature type="transmembrane region" description="Helical" evidence="7">
    <location>
        <begin position="132"/>
        <end position="149"/>
    </location>
</feature>
<feature type="transmembrane region" description="Helical" evidence="7">
    <location>
        <begin position="24"/>
        <end position="45"/>
    </location>
</feature>
<proteinExistence type="inferred from homology"/>
<keyword evidence="3 7" id="KW-0812">Transmembrane</keyword>
<dbReference type="GO" id="GO:0010181">
    <property type="term" value="F:FMN binding"/>
    <property type="evidence" value="ECO:0007669"/>
    <property type="project" value="TreeGrafter"/>
</dbReference>